<name>A0A0F9D7C3_9ZZZZ</name>
<comment type="caution">
    <text evidence="1">The sequence shown here is derived from an EMBL/GenBank/DDBJ whole genome shotgun (WGS) entry which is preliminary data.</text>
</comment>
<dbReference type="AlphaFoldDB" id="A0A0F9D7C3"/>
<protein>
    <submittedName>
        <fullName evidence="1">Uncharacterized protein</fullName>
    </submittedName>
</protein>
<proteinExistence type="predicted"/>
<accession>A0A0F9D7C3</accession>
<dbReference type="EMBL" id="LAZR01030094">
    <property type="protein sequence ID" value="KKL57648.1"/>
    <property type="molecule type" value="Genomic_DNA"/>
</dbReference>
<gene>
    <name evidence="1" type="ORF">LCGC14_2233330</name>
</gene>
<reference evidence="1" key="1">
    <citation type="journal article" date="2015" name="Nature">
        <title>Complex archaea that bridge the gap between prokaryotes and eukaryotes.</title>
        <authorList>
            <person name="Spang A."/>
            <person name="Saw J.H."/>
            <person name="Jorgensen S.L."/>
            <person name="Zaremba-Niedzwiedzka K."/>
            <person name="Martijn J."/>
            <person name="Lind A.E."/>
            <person name="van Eijk R."/>
            <person name="Schleper C."/>
            <person name="Guy L."/>
            <person name="Ettema T.J."/>
        </authorList>
    </citation>
    <scope>NUCLEOTIDE SEQUENCE</scope>
</reference>
<organism evidence="1">
    <name type="scientific">marine sediment metagenome</name>
    <dbReference type="NCBI Taxonomy" id="412755"/>
    <lineage>
        <taxon>unclassified sequences</taxon>
        <taxon>metagenomes</taxon>
        <taxon>ecological metagenomes</taxon>
    </lineage>
</organism>
<evidence type="ECO:0000313" key="1">
    <source>
        <dbReference type="EMBL" id="KKL57648.1"/>
    </source>
</evidence>
<sequence>MKTFPLLESGGHKSQQRLEELGCPRMVPWSLVAPHQQQAQANHNQSLETLARRGGLAANELLAVLEDRDFEKPYMTEEHAVPRLLELLAGPEVTTEMTDAAKGLD</sequence>